<comment type="caution">
    <text evidence="2">The sequence shown here is derived from an EMBL/GenBank/DDBJ whole genome shotgun (WGS) entry which is preliminary data.</text>
</comment>
<evidence type="ECO:0000313" key="3">
    <source>
        <dbReference type="Proteomes" id="UP000322899"/>
    </source>
</evidence>
<organism evidence="2 3">
    <name type="scientific">Cafeteria roenbergensis</name>
    <name type="common">Marine flagellate</name>
    <dbReference type="NCBI Taxonomy" id="33653"/>
    <lineage>
        <taxon>Eukaryota</taxon>
        <taxon>Sar</taxon>
        <taxon>Stramenopiles</taxon>
        <taxon>Bigyra</taxon>
        <taxon>Opalozoa</taxon>
        <taxon>Bicosoecida</taxon>
        <taxon>Cafeteriaceae</taxon>
        <taxon>Cafeteria</taxon>
    </lineage>
</organism>
<feature type="compositionally biased region" description="Polar residues" evidence="1">
    <location>
        <begin position="94"/>
        <end position="103"/>
    </location>
</feature>
<reference evidence="2 3" key="1">
    <citation type="submission" date="2019-07" db="EMBL/GenBank/DDBJ databases">
        <title>Genomes of Cafeteria roenbergensis.</title>
        <authorList>
            <person name="Fischer M.G."/>
            <person name="Hackl T."/>
            <person name="Roman M."/>
        </authorList>
    </citation>
    <scope>NUCLEOTIDE SEQUENCE [LARGE SCALE GENOMIC DNA]</scope>
    <source>
        <strain evidence="2 3">E4-10P</strain>
    </source>
</reference>
<feature type="region of interest" description="Disordered" evidence="1">
    <location>
        <begin position="91"/>
        <end position="133"/>
    </location>
</feature>
<evidence type="ECO:0000256" key="1">
    <source>
        <dbReference type="SAM" id="MobiDB-lite"/>
    </source>
</evidence>
<feature type="region of interest" description="Disordered" evidence="1">
    <location>
        <begin position="1"/>
        <end position="24"/>
    </location>
</feature>
<name>A0A5A8E2M7_CAFRO</name>
<dbReference type="EMBL" id="VLTO01000052">
    <property type="protein sequence ID" value="KAA0171719.1"/>
    <property type="molecule type" value="Genomic_DNA"/>
</dbReference>
<evidence type="ECO:0000313" key="2">
    <source>
        <dbReference type="EMBL" id="KAA0171719.1"/>
    </source>
</evidence>
<sequence>MQRGQPRFREPRRVGPPSGSSRLCDQCKAQPAAIRWNAFALCLIHANSSKAAGSRSEWKVVNRQVFNRQARVVEALRRTLAREIQAELEAIDQAEQSPASQLRSTQATPPASPPPATGAATADSASRLTSAAG</sequence>
<accession>A0A5A8E2M7</accession>
<gene>
    <name evidence="2" type="ORF">FNF27_06226</name>
</gene>
<dbReference type="Proteomes" id="UP000322899">
    <property type="component" value="Unassembled WGS sequence"/>
</dbReference>
<protein>
    <submittedName>
        <fullName evidence="2">Uncharacterized protein</fullName>
    </submittedName>
</protein>
<proteinExistence type="predicted"/>
<dbReference type="AlphaFoldDB" id="A0A5A8E2M7"/>
<feature type="compositionally biased region" description="Low complexity" evidence="1">
    <location>
        <begin position="117"/>
        <end position="126"/>
    </location>
</feature>